<dbReference type="InterPro" id="IPR000415">
    <property type="entry name" value="Nitroreductase-like"/>
</dbReference>
<sequence length="701" mass="78194">MDTQTYYRTAFSRNLGIFTQAEQDLLRRACVAVAGLGGVGGLHVMTLARMGVGAFHLADMDVFEPVNINRQYGAKVQNFDRPKLDVMVEEALGVNPFLKIVTLPEGVTEENLDRFLDGVHVVLDGLDFFNFEIRRLLFNRARDKGIYVVTAGPLGFSTAVLVFSPFEGMSFDEYFDIRPGLNDEEKVLRFAMGLAPRPTHLGYLDMDRVSLAQRSGPSVASACMLCAGAAATEAVKILLGRGPVRPVPHYVQIDPYTWTLRRGRLWMGNRNPMQKIKEAVIRRFVLTDGPGAPTRTGRFLRLLLQRQSIFVDDLHDCRPRPLVPREPVKTLPVPEQVLNSLLDAAVQAPSGDNAQPWKFSVKGDTICIQVDPERDRSFFNVDQVASLIACGAAAENIRIAATGFGLDARVQVPLNVNEENFHAHLALEPAETAPDPLHDWVWKRHTNRKPFADTRLSPLAAASLVEAAGIFPEARLYLVQDRSRIKKLAHLVYLVDRIRSEDRRLHEHLHRMIRFSEAEALRTRDGFPLKNLEAGRAGEMFLRLSRPWAVMKALNRLGMSRAVALHAARGMAGAAAAGLLTVSGTAPKDFFQGGRALQRIWLTATAHRLSFQPMTAVTLFWTRYQRQGLSSFLPKHHRLLERAFALYQDLFPQPDFHATGHVMLFRLGHAPPISTPTLRRPALVLSSMERSSFSCALATPS</sequence>
<organism evidence="4">
    <name type="scientific">Desulfacinum infernum</name>
    <dbReference type="NCBI Taxonomy" id="35837"/>
    <lineage>
        <taxon>Bacteria</taxon>
        <taxon>Pseudomonadati</taxon>
        <taxon>Thermodesulfobacteriota</taxon>
        <taxon>Syntrophobacteria</taxon>
        <taxon>Syntrophobacterales</taxon>
        <taxon>Syntrophobacteraceae</taxon>
        <taxon>Desulfacinum</taxon>
    </lineage>
</organism>
<dbReference type="InterPro" id="IPR029479">
    <property type="entry name" value="Nitroreductase"/>
</dbReference>
<dbReference type="NCBIfam" id="NF006077">
    <property type="entry name" value="PRK08223.1"/>
    <property type="match status" value="1"/>
</dbReference>
<dbReference type="SUPFAM" id="SSF69572">
    <property type="entry name" value="Activating enzymes of the ubiquitin-like proteins"/>
    <property type="match status" value="1"/>
</dbReference>
<dbReference type="InterPro" id="IPR035985">
    <property type="entry name" value="Ubiquitin-activating_enz"/>
</dbReference>
<dbReference type="CDD" id="cd01483">
    <property type="entry name" value="E1_enzyme_family"/>
    <property type="match status" value="1"/>
</dbReference>
<dbReference type="Pfam" id="PF00899">
    <property type="entry name" value="ThiF"/>
    <property type="match status" value="1"/>
</dbReference>
<dbReference type="GO" id="GO:0016491">
    <property type="term" value="F:oxidoreductase activity"/>
    <property type="evidence" value="ECO:0007669"/>
    <property type="project" value="InterPro"/>
</dbReference>
<dbReference type="EMBL" id="DSTK01000041">
    <property type="protein sequence ID" value="HFK98600.1"/>
    <property type="molecule type" value="Genomic_DNA"/>
</dbReference>
<keyword evidence="1" id="KW-0472">Membrane</keyword>
<accession>A0A832A8P5</accession>
<dbReference type="GO" id="GO:0008641">
    <property type="term" value="F:ubiquitin-like modifier activating enzyme activity"/>
    <property type="evidence" value="ECO:0007669"/>
    <property type="project" value="InterPro"/>
</dbReference>
<dbReference type="Gene3D" id="3.40.109.10">
    <property type="entry name" value="NADH Oxidase"/>
    <property type="match status" value="2"/>
</dbReference>
<feature type="domain" description="Nitroreductase" evidence="2">
    <location>
        <begin position="332"/>
        <end position="361"/>
    </location>
</feature>
<reference evidence="4" key="1">
    <citation type="journal article" date="2020" name="mSystems">
        <title>Genome- and Community-Level Interaction Insights into Carbon Utilization and Element Cycling Functions of Hydrothermarchaeota in Hydrothermal Sediment.</title>
        <authorList>
            <person name="Zhou Z."/>
            <person name="Liu Y."/>
            <person name="Xu W."/>
            <person name="Pan J."/>
            <person name="Luo Z.H."/>
            <person name="Li M."/>
        </authorList>
    </citation>
    <scope>NUCLEOTIDE SEQUENCE [LARGE SCALE GENOMIC DNA]</scope>
    <source>
        <strain evidence="4">SpSt-456</strain>
    </source>
</reference>
<keyword evidence="1" id="KW-0812">Transmembrane</keyword>
<dbReference type="SUPFAM" id="SSF55469">
    <property type="entry name" value="FMN-dependent nitroreductase-like"/>
    <property type="match status" value="2"/>
</dbReference>
<dbReference type="AlphaFoldDB" id="A0A832A8P5"/>
<protein>
    <submittedName>
        <fullName evidence="4">Uncharacterized protein</fullName>
    </submittedName>
</protein>
<dbReference type="GO" id="GO:0061504">
    <property type="term" value="P:cyclic threonylcarbamoyladenosine biosynthetic process"/>
    <property type="evidence" value="ECO:0007669"/>
    <property type="project" value="TreeGrafter"/>
</dbReference>
<evidence type="ECO:0000259" key="3">
    <source>
        <dbReference type="Pfam" id="PF00899"/>
    </source>
</evidence>
<evidence type="ECO:0000259" key="2">
    <source>
        <dbReference type="Pfam" id="PF00881"/>
    </source>
</evidence>
<dbReference type="InterPro" id="IPR000594">
    <property type="entry name" value="ThiF_NAD_FAD-bd"/>
</dbReference>
<name>A0A832A8P5_9BACT</name>
<feature type="domain" description="THIF-type NAD/FAD binding fold" evidence="3">
    <location>
        <begin position="12"/>
        <end position="262"/>
    </location>
</feature>
<feature type="transmembrane region" description="Helical" evidence="1">
    <location>
        <begin position="145"/>
        <end position="166"/>
    </location>
</feature>
<evidence type="ECO:0000256" key="1">
    <source>
        <dbReference type="SAM" id="Phobius"/>
    </source>
</evidence>
<dbReference type="InterPro" id="IPR045886">
    <property type="entry name" value="ThiF/MoeB/HesA"/>
</dbReference>
<proteinExistence type="predicted"/>
<dbReference type="GO" id="GO:0061503">
    <property type="term" value="F:tRNA threonylcarbamoyladenosine dehydratase"/>
    <property type="evidence" value="ECO:0007669"/>
    <property type="project" value="TreeGrafter"/>
</dbReference>
<dbReference type="Pfam" id="PF00881">
    <property type="entry name" value="Nitroreductase"/>
    <property type="match status" value="1"/>
</dbReference>
<dbReference type="Gene3D" id="3.40.50.720">
    <property type="entry name" value="NAD(P)-binding Rossmann-like Domain"/>
    <property type="match status" value="1"/>
</dbReference>
<dbReference type="PANTHER" id="PTHR43267">
    <property type="entry name" value="TRNA THREONYLCARBAMOYLADENOSINE DEHYDRATASE"/>
    <property type="match status" value="1"/>
</dbReference>
<dbReference type="PANTHER" id="PTHR43267:SF1">
    <property type="entry name" value="TRNA THREONYLCARBAMOYLADENOSINE DEHYDRATASE"/>
    <property type="match status" value="1"/>
</dbReference>
<gene>
    <name evidence="4" type="ORF">ENS06_14905</name>
</gene>
<comment type="caution">
    <text evidence="4">The sequence shown here is derived from an EMBL/GenBank/DDBJ whole genome shotgun (WGS) entry which is preliminary data.</text>
</comment>
<evidence type="ECO:0000313" key="4">
    <source>
        <dbReference type="EMBL" id="HFK98600.1"/>
    </source>
</evidence>
<keyword evidence="1" id="KW-1133">Transmembrane helix</keyword>